<reference evidence="1" key="1">
    <citation type="journal article" date="2023" name="G3 (Bethesda)">
        <title>Whole genome assemblies of Zophobas morio and Tenebrio molitor.</title>
        <authorList>
            <person name="Kaur S."/>
            <person name="Stinson S.A."/>
            <person name="diCenzo G.C."/>
        </authorList>
    </citation>
    <scope>NUCLEOTIDE SEQUENCE</scope>
    <source>
        <strain evidence="1">QUZm001</strain>
    </source>
</reference>
<keyword evidence="2" id="KW-1185">Reference proteome</keyword>
<sequence>MRFIGKLRGFSQRHFDDTESKYCPPVAVLRTKELVRSRVTLESVRNDVLSFGVLTSASRPNDPMFDEVVREAAQVWELPLKVAPIHLNDLPKYHLDTDSSSPGIPWRVWLFYEKGSSG</sequence>
<name>A0AA38HT38_9CUCU</name>
<accession>A0AA38HT38</accession>
<evidence type="ECO:0000313" key="2">
    <source>
        <dbReference type="Proteomes" id="UP001168821"/>
    </source>
</evidence>
<organism evidence="1 2">
    <name type="scientific">Zophobas morio</name>
    <dbReference type="NCBI Taxonomy" id="2755281"/>
    <lineage>
        <taxon>Eukaryota</taxon>
        <taxon>Metazoa</taxon>
        <taxon>Ecdysozoa</taxon>
        <taxon>Arthropoda</taxon>
        <taxon>Hexapoda</taxon>
        <taxon>Insecta</taxon>
        <taxon>Pterygota</taxon>
        <taxon>Neoptera</taxon>
        <taxon>Endopterygota</taxon>
        <taxon>Coleoptera</taxon>
        <taxon>Polyphaga</taxon>
        <taxon>Cucujiformia</taxon>
        <taxon>Tenebrionidae</taxon>
        <taxon>Zophobas</taxon>
    </lineage>
</organism>
<comment type="caution">
    <text evidence="1">The sequence shown here is derived from an EMBL/GenBank/DDBJ whole genome shotgun (WGS) entry which is preliminary data.</text>
</comment>
<evidence type="ECO:0000313" key="1">
    <source>
        <dbReference type="EMBL" id="KAJ3640574.1"/>
    </source>
</evidence>
<protein>
    <submittedName>
        <fullName evidence="1">Uncharacterized protein</fullName>
    </submittedName>
</protein>
<dbReference type="EMBL" id="JALNTZ010000010">
    <property type="protein sequence ID" value="KAJ3640574.1"/>
    <property type="molecule type" value="Genomic_DNA"/>
</dbReference>
<dbReference type="AlphaFoldDB" id="A0AA38HT38"/>
<proteinExistence type="predicted"/>
<dbReference type="Proteomes" id="UP001168821">
    <property type="component" value="Unassembled WGS sequence"/>
</dbReference>
<gene>
    <name evidence="1" type="ORF">Zmor_003867</name>
</gene>